<dbReference type="Gene3D" id="2.80.10.50">
    <property type="match status" value="2"/>
</dbReference>
<feature type="region of interest" description="Disordered" evidence="7">
    <location>
        <begin position="348"/>
        <end position="369"/>
    </location>
</feature>
<feature type="region of interest" description="Disordered" evidence="7">
    <location>
        <begin position="2464"/>
        <end position="2502"/>
    </location>
</feature>
<evidence type="ECO:0000256" key="1">
    <source>
        <dbReference type="ARBA" id="ARBA00004326"/>
    </source>
</evidence>
<keyword evidence="5" id="KW-0106">Calcium</keyword>
<dbReference type="PANTHER" id="PTHR46399">
    <property type="entry name" value="B30.2/SPRY DOMAIN-CONTAINING PROTEIN"/>
    <property type="match status" value="1"/>
</dbReference>
<dbReference type="InterPro" id="IPR003877">
    <property type="entry name" value="SPRY_dom"/>
</dbReference>
<dbReference type="InterPro" id="IPR014821">
    <property type="entry name" value="Ins145_P3_rcpt"/>
</dbReference>
<name>A0AA35WZQ4_GEOBA</name>
<dbReference type="Pfam" id="PF21119">
    <property type="entry name" value="RYDR_Jsol"/>
    <property type="match status" value="1"/>
</dbReference>
<feature type="region of interest" description="Disordered" evidence="7">
    <location>
        <begin position="538"/>
        <end position="562"/>
    </location>
</feature>
<dbReference type="Pfam" id="PF01365">
    <property type="entry name" value="RYDR_ITPR"/>
    <property type="match status" value="2"/>
</dbReference>
<dbReference type="GO" id="GO:0005219">
    <property type="term" value="F:ryanodine-sensitive calcium-release channel activity"/>
    <property type="evidence" value="ECO:0007669"/>
    <property type="project" value="InterPro"/>
</dbReference>
<dbReference type="PANTHER" id="PTHR46399:SF8">
    <property type="entry name" value="B30.2_SPRY DOMAIN-CONTAINING PROTEIN"/>
    <property type="match status" value="1"/>
</dbReference>
<evidence type="ECO:0000256" key="3">
    <source>
        <dbReference type="ARBA" id="ARBA00022673"/>
    </source>
</evidence>
<dbReference type="PROSITE" id="PS50188">
    <property type="entry name" value="B302_SPRY"/>
    <property type="match status" value="1"/>
</dbReference>
<evidence type="ECO:0000256" key="2">
    <source>
        <dbReference type="ARBA" id="ARBA00022568"/>
    </source>
</evidence>
<feature type="compositionally biased region" description="Basic and acidic residues" evidence="7">
    <location>
        <begin position="354"/>
        <end position="363"/>
    </location>
</feature>
<organism evidence="9 10">
    <name type="scientific">Geodia barretti</name>
    <name type="common">Barrett's horny sponge</name>
    <dbReference type="NCBI Taxonomy" id="519541"/>
    <lineage>
        <taxon>Eukaryota</taxon>
        <taxon>Metazoa</taxon>
        <taxon>Porifera</taxon>
        <taxon>Demospongiae</taxon>
        <taxon>Heteroscleromorpha</taxon>
        <taxon>Tetractinellida</taxon>
        <taxon>Astrophorina</taxon>
        <taxon>Geodiidae</taxon>
        <taxon>Geodia</taxon>
    </lineage>
</organism>
<proteinExistence type="predicted"/>
<keyword evidence="3" id="KW-0407">Ion channel</keyword>
<dbReference type="Pfam" id="PF08709">
    <property type="entry name" value="Ins145_P3_rec"/>
    <property type="match status" value="1"/>
</dbReference>
<dbReference type="InterPro" id="IPR048581">
    <property type="entry name" value="RYDR_Jsol"/>
</dbReference>
<sequence>MAVTQSLQLVNVVVPKEGEADDVSFIRTVFSSIVAATVQHNTAYLAQEDVVCLLCSSGDGSRKGYLAADGFGSEFCYLEPDTKGESTVSYEPSELWKCTFQLEEALSVHALSTYKPKKKQVQRKILMYGQAVLLRHQGTKKLLRCLASSPANDKLAHHIGFSEKPVMVDGSCWFVVCPSTKQRSDGEKVIAGDNILLRSVSNERFLSAHQQSGESDIAKHSNIVQASFQLSVWALNIVCSGSAREAASGYVNGTDVIHLLHCHGAGDSLCVAARSCDKNVTTEKTCSDVCYECPVKAPLRTLWRVELFQMKFGGGFTEWRQPFRLRHVVTGRFLGVRSVCRTNCGGGGGGGKEGMGEEGRGENHPQTGTADDRHIAVLLEPSEATFKASAFYFTDATSPVTTAASSLSGKAAVVCHEAMGQPQVKFGDSEVLLVHVDSGRLMGLPVTQHTRHLLGRRERRRVVVQRERHQGQEFTVTRGSEEQAKAASIIQLMETCMRSYVKKLLCSTCSESESLSFNLIHLLDDLIHYFHLPPPPLTSPPPLSHTSHPPQPPSSSSSSSSQTHDSWQAELCLLRERQELFQKQGLLSFTLNVIIETGQSCRTRCTKVGIQIHHKLYELLTAMIRRNRKNCSEFATVKWLKVFIDQLSMPLFTHDVLEVVQCLLTDSPEVLNIITKEHVQVIVNLLLSRGRDDIVMKLLSSLCVCSDVAMRDKQRLIYQHLVDCRDLLIQTSLHDYIHCLHPGLYIGANDGGNSNQRWYYEARVTQLPAKNTSKHFHLRVGWAHPTLFQPRPSSNSIITTSGGVGDDLYSVSFDGEFIWVGGHPIKCGGEPPSSNHRKGVLQRQVSLSASPVPPVGDQEPEKSGTCGRVGEGDVIGCYMDLGRREVWFSKNGATVSGVLRLPHFDDDVITPAISMSSNVSMVLSYGGSMGEFSHPPPSDYAGLCEAAPPSSSTDELRLRPFITLGTSGDLALAGPEIHASHEGERLAQQLHEVWAKNKIDAGYTFSEERNDALKQHPMLCPLSSLSPEDNQYNHSMAYQSMATLLVLGYQIVPPDARSSSQLTYLHLDEETYRQSNGLAENCHNAWAATRIKEGWTYGRSTDTESKKNPCLVPYEKLDPATKKSNWDSAHDTVRTVVGLGCTIVPPSSSSSFLRHLTREYSESQVKIINFRGQTCYAVTSGKWYYEVKLVTDGMMRVGWATPSFQPHLPLGDDEHSYAFDGYLACKWHSGRESFGQRWSAGDVVGCLLDMDRGQVAFTLNGDLLQDSLESSVAFEGVRGAGLVPVITVAAGQKAQLNFGRSEEALRSNFSSLDYKPLCSPSALHFNVPLWYSWPHESLEPLSPSHPRLLVARRPSDLAPKSSSSHCPVLSVSCRDWDYSQGAQTECLRLSAGVLVTPETTPVQATPQCIHPRPGPFSPTSTAAANGWVPFADCSISPRRNVVSYTAVVPAGQDPRTVYVGWTTAQFRYVSSQFQTSSGGWSEGGCDGVFGQRVECVGRCEDGPTSGRGSRSPSNIVEYSQSSAYLVCVKQLLSSFNDQNLAESVRVVCTLDLLSGQLAFSTALPGQNSSSHKRTLSVETRCKLFPTVITTPSTEKIIDLDFTPDLCCNSIASTLVPTSSGAKLSPCPSRFRLMALTPSRWVRQPFHRVPFTSSVTAEGGVEVQSHREPSYSVFATLPEEDQVMDLLELSENEKLIQFHMSTLMAYSAVSSNCNEAIVRKVAAILDPEQLLRCLKLRGMHYSLRAAYTQLFNTLHLDPEVHTKLVTRGEFILPLSALENPVPLFLPATQHELSPTVGVRWGTPEVDGALSRQARVTHNIKSCLPCGVSDGACRLIFSVRQLKEIVFYDLEKLLSTRYHKGTLLPRLSCSEVIVPLLTLLDNLLVVGALRDQRDLGKLLSLLDPQTFALKGTPYCEGLLSLQVAVEEPIKLALCSVLQHLCDCLVQHRVESTVAFAASYVDSLRRDQKERYEKTFVKKPREFRSPPKKQMEGMLSFQLGGVSCSECPTPSDLRQALQEFHSDLKRHCGAAHTTTLSPDNMADKTGGHTPQDDCSFIPGDSSIASAMILFFLVYIILSEGEAEGPGSVGPQGSLLLRADREAREGVKGEKECGLQRMVMSTMILWAQQPIHSPELIQQIFSLLYRQCDEINEVVQALQKTYVIDLTESPGVRMNFNLPGFRRALGCLRLLLKVGMGREEEQSLKNSLRTISHSGLFYCHPQLLRSLGVHLTVLGLMRSYLGIRVAGLEDDSFLTARRKMKMAMNKLATYQIHKNYYDMSPLSRRVYRRPVEWCCKFLSAFARVSSDNQRALFSHISYLLEYSENNPGCMTCRGCTPLDVATATIRDNAELCLALDDAHLHHVVSLLVSTTTSVAVGGGSLEQGGGEDGREGSVGSVACDWAPNGGEKCLDFLQCAVWADGEQIQENAYAIVRLLIHHPESLGPALAGEAIGLHRVYEDVLDHMLDTPQYGSSRASPRDSSDLGSALPLRGSPDSPPSDSHASPATQGIIPTHKEAALLFLSRVYGVTEPQLFRELLADAFLPDIKTALKLASSQEQSPLTSPLLHYLCSSVFPLLTSCAAMLPQLLAHLHIIINLLMCCCRLGTTCQLTAKQLSNLTAFLTEAYRCLHPVAIQKLLPKVIADIPSMQPHTIMYMELLGSHFSHYARYYESGQRSLGQASEEEKVLSAMVVYHLLDTLATSLPPDRLERSCGICLQAVSCAIAPGTLLPSQCQLGSLYQSSAMGYDPRPACIERVTVLKPEVKQFVQDYANVLHDVWIFEQQALGWTYGSDYCEKTHEDPNLKPLKTLPPKVKEEYTRPIEEAVKYLIVRGWCVSKVRAADFSGVPTRPKTICLRRRKRKDGTEDVPYEPEVLDLSKVSTPVEILAMAEMMAEEAHDRWASQLKKTSDDYQSHPFYQPYELVDDVVKEERRSYALDMLRYLRLCGCELIRTGKTAASLAQSRQSSVCQERFSLQLFDKFIRLLSDNRDPVYYSRVLFPTLASYLDHNRKYFIPLTGQRSANSASREEKLIILRLFCQVMDYAHTHKFNIFSSIHRRSSRSLSTLGRRATLDKAQPLPDASASEEKGSLFREIHHLIESIVRSLDVPAITLGCGSLAEQCPGILTFFKQALETVTTAKREMSQNKQLKNSHIQSYTLSLLIPALTVLFNHVGYRGTSRFLIQGQVLVHCRLIFQNLVEMATGVTPIFVGTSPIVVIGRCLGAFSRAYPDPFLEKRLFGFDLESLLSQLDVASTQGSTAGNVLYVVDIVIPVLSNYIAKWYSGNSLDSSNQEKVDYTLSQILALVTTHFAVQLTGCCWFVRIIDSSLALAQKCSSKLLSTHLLPMCERLRERAVALWQTEQLITSHIATGSSSSCSSGVETYTEELVGDYKKLVRDLATTLLFLVVFLKSHSEELREAEGRRREEGG</sequence>
<evidence type="ECO:0000256" key="4">
    <source>
        <dbReference type="ARBA" id="ARBA00022737"/>
    </source>
</evidence>
<dbReference type="Gene3D" id="1.25.10.30">
    <property type="entry name" value="IP3 receptor type 1 binding core, RIH domain"/>
    <property type="match status" value="1"/>
</dbReference>
<dbReference type="InterPro" id="IPR016093">
    <property type="entry name" value="MIR_motif"/>
</dbReference>
<dbReference type="GO" id="GO:0005790">
    <property type="term" value="C:smooth endoplasmic reticulum"/>
    <property type="evidence" value="ECO:0007669"/>
    <property type="project" value="TreeGrafter"/>
</dbReference>
<reference evidence="9" key="1">
    <citation type="submission" date="2023-03" db="EMBL/GenBank/DDBJ databases">
        <authorList>
            <person name="Steffen K."/>
            <person name="Cardenas P."/>
        </authorList>
    </citation>
    <scope>NUCLEOTIDE SEQUENCE</scope>
</reference>
<evidence type="ECO:0000256" key="5">
    <source>
        <dbReference type="ARBA" id="ARBA00022837"/>
    </source>
</evidence>
<dbReference type="InterPro" id="IPR036300">
    <property type="entry name" value="MIR_dom_sf"/>
</dbReference>
<keyword evidence="3" id="KW-0107">Calcium channel</keyword>
<keyword evidence="2" id="KW-0406">Ion transport</keyword>
<dbReference type="Proteomes" id="UP001174909">
    <property type="component" value="Unassembled WGS sequence"/>
</dbReference>
<dbReference type="Pfam" id="PF02815">
    <property type="entry name" value="MIR"/>
    <property type="match status" value="1"/>
</dbReference>
<accession>A0AA35WZQ4</accession>
<comment type="subcellular location">
    <subcellularLocation>
        <location evidence="1">Sarcoplasmic reticulum membrane</location>
        <topology evidence="1">Multi-pass membrane protein</topology>
    </subcellularLocation>
</comment>
<feature type="compositionally biased region" description="Pro residues" evidence="7">
    <location>
        <begin position="538"/>
        <end position="553"/>
    </location>
</feature>
<dbReference type="Pfam" id="PF02026">
    <property type="entry name" value="RyR"/>
    <property type="match status" value="4"/>
</dbReference>
<protein>
    <submittedName>
        <fullName evidence="9">Ryanodine receptor 3</fullName>
    </submittedName>
</protein>
<dbReference type="Gene3D" id="2.60.120.920">
    <property type="match status" value="2"/>
</dbReference>
<dbReference type="Gene3D" id="1.10.490.160">
    <property type="match status" value="3"/>
</dbReference>
<keyword evidence="4" id="KW-0677">Repeat</keyword>
<keyword evidence="10" id="KW-1185">Reference proteome</keyword>
<dbReference type="InterPro" id="IPR015925">
    <property type="entry name" value="Ryanodine_IP3_receptor"/>
</dbReference>
<dbReference type="SUPFAM" id="SSF49899">
    <property type="entry name" value="Concanavalin A-like lectins/glucanases"/>
    <property type="match status" value="1"/>
</dbReference>
<dbReference type="GO" id="GO:0014808">
    <property type="term" value="P:release of sequestered calcium ion into cytosol by sarcoplasmic reticulum"/>
    <property type="evidence" value="ECO:0007669"/>
    <property type="project" value="TreeGrafter"/>
</dbReference>
<keyword evidence="6" id="KW-0703">Sarcoplasmic reticulum</keyword>
<dbReference type="InterPro" id="IPR013320">
    <property type="entry name" value="ConA-like_dom_sf"/>
</dbReference>
<keyword evidence="2" id="KW-0109">Calcium transport</keyword>
<dbReference type="PRINTS" id="PR00795">
    <property type="entry name" value="RYANODINER"/>
</dbReference>
<keyword evidence="9" id="KW-0675">Receptor</keyword>
<evidence type="ECO:0000256" key="6">
    <source>
        <dbReference type="ARBA" id="ARBA00022951"/>
    </source>
</evidence>
<dbReference type="InterPro" id="IPR003032">
    <property type="entry name" value="Ryanodine_rcpt"/>
</dbReference>
<dbReference type="InterPro" id="IPR043136">
    <property type="entry name" value="B30.2/SPRY_sf"/>
</dbReference>
<keyword evidence="2" id="KW-0813">Transport</keyword>
<dbReference type="Pfam" id="PF00622">
    <property type="entry name" value="SPRY"/>
    <property type="match status" value="2"/>
</dbReference>
<dbReference type="SUPFAM" id="SSF82109">
    <property type="entry name" value="MIR domain"/>
    <property type="match status" value="2"/>
</dbReference>
<dbReference type="SMART" id="SM00449">
    <property type="entry name" value="SPRY"/>
    <property type="match status" value="2"/>
</dbReference>
<feature type="domain" description="B30.2/SPRY" evidence="8">
    <location>
        <begin position="1104"/>
        <end position="1303"/>
    </location>
</feature>
<dbReference type="InterPro" id="IPR013333">
    <property type="entry name" value="Ryan_recept"/>
</dbReference>
<dbReference type="GO" id="GO:0006941">
    <property type="term" value="P:striated muscle contraction"/>
    <property type="evidence" value="ECO:0007669"/>
    <property type="project" value="TreeGrafter"/>
</dbReference>
<evidence type="ECO:0000256" key="7">
    <source>
        <dbReference type="SAM" id="MobiDB-lite"/>
    </source>
</evidence>
<feature type="region of interest" description="Disordered" evidence="7">
    <location>
        <begin position="848"/>
        <end position="867"/>
    </location>
</feature>
<evidence type="ECO:0000313" key="10">
    <source>
        <dbReference type="Proteomes" id="UP001174909"/>
    </source>
</evidence>
<gene>
    <name evidence="9" type="ORF">GBAR_LOCUS19477</name>
</gene>
<comment type="caution">
    <text evidence="9">The sequence shown here is derived from an EMBL/GenBank/DDBJ whole genome shotgun (WGS) entry which is preliminary data.</text>
</comment>
<dbReference type="InterPro" id="IPR001870">
    <property type="entry name" value="B30.2/SPRY"/>
</dbReference>
<dbReference type="EMBL" id="CASHTH010002746">
    <property type="protein sequence ID" value="CAI8034631.1"/>
    <property type="molecule type" value="Genomic_DNA"/>
</dbReference>
<dbReference type="GO" id="GO:0034704">
    <property type="term" value="C:calcium channel complex"/>
    <property type="evidence" value="ECO:0007669"/>
    <property type="project" value="TreeGrafter"/>
</dbReference>
<evidence type="ECO:0000259" key="8">
    <source>
        <dbReference type="PROSITE" id="PS50188"/>
    </source>
</evidence>
<evidence type="ECO:0000313" key="9">
    <source>
        <dbReference type="EMBL" id="CAI8034631.1"/>
    </source>
</evidence>
<dbReference type="InterPro" id="IPR000699">
    <property type="entry name" value="RIH_dom"/>
</dbReference>